<proteinExistence type="predicted"/>
<dbReference type="Proteomes" id="UP000019205">
    <property type="component" value="Chromosome"/>
</dbReference>
<name>A4A981_9GAMM</name>
<dbReference type="eggNOG" id="COG1396">
    <property type="taxonomic scope" value="Bacteria"/>
</dbReference>
<sequence>MGPDHGERGCGYDVDTGTGRQGESGTFNLAAATLSPDGLRRYLSNWKEALPLFIQRLRSEALASGQHAVIAHVEALIRSAGDIPVAHTTPEPLLPVMPLELDIDGLHLSLFTVMSTFGTPQDITTDELRVEAFYPADDATRRFFQGRGP</sequence>
<accession>A4A981</accession>
<evidence type="ECO:0000259" key="1">
    <source>
        <dbReference type="Pfam" id="PF17765"/>
    </source>
</evidence>
<evidence type="ECO:0000313" key="2">
    <source>
        <dbReference type="EMBL" id="EAQ97623.1"/>
    </source>
</evidence>
<dbReference type="STRING" id="314285.KT71_04920"/>
<dbReference type="HOGENOM" id="CLU_1746503_0_0_6"/>
<keyword evidence="3" id="KW-1185">Reference proteome</keyword>
<feature type="domain" description="MmyB-like transcription regulator ligand binding" evidence="1">
    <location>
        <begin position="23"/>
        <end position="144"/>
    </location>
</feature>
<organism evidence="2 3">
    <name type="scientific">Congregibacter litoralis KT71</name>
    <dbReference type="NCBI Taxonomy" id="314285"/>
    <lineage>
        <taxon>Bacteria</taxon>
        <taxon>Pseudomonadati</taxon>
        <taxon>Pseudomonadota</taxon>
        <taxon>Gammaproteobacteria</taxon>
        <taxon>Cellvibrionales</taxon>
        <taxon>Halieaceae</taxon>
        <taxon>Congregibacter</taxon>
    </lineage>
</organism>
<comment type="caution">
    <text evidence="2">The sequence shown here is derived from an EMBL/GenBank/DDBJ whole genome shotgun (WGS) entry which is preliminary data.</text>
</comment>
<dbReference type="AlphaFoldDB" id="A4A981"/>
<dbReference type="InterPro" id="IPR041413">
    <property type="entry name" value="MLTR_LBD"/>
</dbReference>
<reference evidence="2 3" key="2">
    <citation type="journal article" date="2009" name="PLoS ONE">
        <title>The photosynthetic apparatus and its regulation in the aerobic gammaproteobacterium Congregibacter litoralis gen. nov., sp. nov.</title>
        <authorList>
            <person name="Spring S."/>
            <person name="Lunsdorf H."/>
            <person name="Fuchs B.M."/>
            <person name="Tindall B.J."/>
        </authorList>
    </citation>
    <scope>NUCLEOTIDE SEQUENCE [LARGE SCALE GENOMIC DNA]</scope>
    <source>
        <strain evidence="2">KT71</strain>
    </source>
</reference>
<dbReference type="EMBL" id="AAOA02000002">
    <property type="protein sequence ID" value="EAQ97623.1"/>
    <property type="molecule type" value="Genomic_DNA"/>
</dbReference>
<reference evidence="2 3" key="1">
    <citation type="journal article" date="2007" name="Proc. Natl. Acad. Sci. U.S.A.">
        <title>Characterization of a marine gammaproteobacterium capable of aerobic anoxygenic photosynthesis.</title>
        <authorList>
            <person name="Fuchs B.M."/>
            <person name="Spring S."/>
            <person name="Teeling H."/>
            <person name="Quast C."/>
            <person name="Wulf J."/>
            <person name="Schattenhofer M."/>
            <person name="Yan S."/>
            <person name="Ferriera S."/>
            <person name="Johnson J."/>
            <person name="Glockner F.O."/>
            <person name="Amann R."/>
        </authorList>
    </citation>
    <scope>NUCLEOTIDE SEQUENCE [LARGE SCALE GENOMIC DNA]</scope>
    <source>
        <strain evidence="2">KT71</strain>
    </source>
</reference>
<gene>
    <name evidence="2" type="ORF">KT71_04920</name>
</gene>
<evidence type="ECO:0000313" key="3">
    <source>
        <dbReference type="Proteomes" id="UP000019205"/>
    </source>
</evidence>
<dbReference type="RefSeq" id="WP_008293402.1">
    <property type="nucleotide sequence ID" value="NZ_CM002299.1"/>
</dbReference>
<protein>
    <recommendedName>
        <fullName evidence="1">MmyB-like transcription regulator ligand binding domain-containing protein</fullName>
    </recommendedName>
</protein>
<dbReference type="Pfam" id="PF17765">
    <property type="entry name" value="MLTR_LBD"/>
    <property type="match status" value="1"/>
</dbReference>